<gene>
    <name evidence="2" type="ORF">HDC16039</name>
</gene>
<feature type="region of interest" description="Disordered" evidence="1">
    <location>
        <begin position="87"/>
        <end position="110"/>
    </location>
</feature>
<feature type="region of interest" description="Disordered" evidence="1">
    <location>
        <begin position="1"/>
        <end position="53"/>
    </location>
</feature>
<sequence>MQPKRQQRQIDVQHPAHSPGSSTNCNLDTWQRHSTNNGPRIGSREFSRMQKDAEERRRMQELLLLVVIPMQFANKCKALGLSTTATAAASRAEGSEEATAAEGRAHLTGL</sequence>
<accession>Q6IJ35</accession>
<evidence type="ECO:0000313" key="2">
    <source>
        <dbReference type="EMBL" id="DAA04386.1"/>
    </source>
</evidence>
<reference evidence="2" key="1">
    <citation type="journal article" date="2003" name="Genome Biol.">
        <title>An integrated gene annotation and transcriptional profiling approach towards the full gene content of the Drosophila genome.</title>
        <authorList>
            <person name="Hild M."/>
            <person name="Beckmann B."/>
            <person name="Haas S.A."/>
            <person name="Koch B."/>
            <person name="Solovyev V."/>
            <person name="Busold C."/>
            <person name="Fellenberg K."/>
            <person name="Boutros M."/>
            <person name="Vingron M."/>
            <person name="Sauer F."/>
            <person name="Hoheisel J.D."/>
            <person name="Paro R."/>
        </authorList>
    </citation>
    <scope>NUCLEOTIDE SEQUENCE</scope>
</reference>
<feature type="compositionally biased region" description="Polar residues" evidence="1">
    <location>
        <begin position="19"/>
        <end position="38"/>
    </location>
</feature>
<dbReference type="AlphaFoldDB" id="Q6IJ35"/>
<feature type="compositionally biased region" description="Basic and acidic residues" evidence="1">
    <location>
        <begin position="42"/>
        <end position="53"/>
    </location>
</feature>
<evidence type="ECO:0000256" key="1">
    <source>
        <dbReference type="SAM" id="MobiDB-lite"/>
    </source>
</evidence>
<organism evidence="2">
    <name type="scientific">Drosophila melanogaster</name>
    <name type="common">Fruit fly</name>
    <dbReference type="NCBI Taxonomy" id="7227"/>
    <lineage>
        <taxon>Eukaryota</taxon>
        <taxon>Metazoa</taxon>
        <taxon>Ecdysozoa</taxon>
        <taxon>Arthropoda</taxon>
        <taxon>Hexapoda</taxon>
        <taxon>Insecta</taxon>
        <taxon>Pterygota</taxon>
        <taxon>Neoptera</taxon>
        <taxon>Endopterygota</taxon>
        <taxon>Diptera</taxon>
        <taxon>Brachycera</taxon>
        <taxon>Muscomorpha</taxon>
        <taxon>Ephydroidea</taxon>
        <taxon>Drosophilidae</taxon>
        <taxon>Drosophila</taxon>
        <taxon>Sophophora</taxon>
    </lineage>
</organism>
<protein>
    <submittedName>
        <fullName evidence="2">HDC16039</fullName>
    </submittedName>
</protein>
<name>Q6IJ35_DROME</name>
<proteinExistence type="predicted"/>
<dbReference type="EMBL" id="BK002881">
    <property type="protein sequence ID" value="DAA04386.1"/>
    <property type="molecule type" value="Genomic_DNA"/>
</dbReference>
<feature type="compositionally biased region" description="Low complexity" evidence="1">
    <location>
        <begin position="87"/>
        <end position="102"/>
    </location>
</feature>